<evidence type="ECO:0000256" key="1">
    <source>
        <dbReference type="PROSITE-ProRule" id="PRU00325"/>
    </source>
</evidence>
<dbReference type="Proteomes" id="UP000198372">
    <property type="component" value="Unassembled WGS sequence"/>
</dbReference>
<accession>A0A238F867</accession>
<keyword evidence="1" id="KW-0479">Metal-binding</keyword>
<dbReference type="GO" id="GO:0097196">
    <property type="term" value="C:Shu complex"/>
    <property type="evidence" value="ECO:0007669"/>
    <property type="project" value="TreeGrafter"/>
</dbReference>
<sequence>MTTPINLALSTLIASHLASINSTLTDDQLTALAHLVGSTTLLIDALHLIDTQGGRPLQLYLACFLLTHSKADPSSIQPPVARLSLPNSSSLYQVSGSIKAYTVHTFPSASSTGRLGFCPCPAFAYSVLKTHQNCKHLLAVLICERLDAFVDKQVGLRWLAAWSSGFRPLQHAPPT</sequence>
<dbReference type="GO" id="GO:0008270">
    <property type="term" value="F:zinc ion binding"/>
    <property type="evidence" value="ECO:0007669"/>
    <property type="project" value="UniProtKB-KW"/>
</dbReference>
<gene>
    <name evidence="3" type="ORF">BQ2448_1456</name>
</gene>
<dbReference type="PANTHER" id="PTHR28498">
    <property type="entry name" value="ZINC FINGER SWIM DOMAIN-CONTAINING PROTEIN 7"/>
    <property type="match status" value="1"/>
</dbReference>
<dbReference type="EMBL" id="FMSP01000005">
    <property type="protein sequence ID" value="SCV70062.1"/>
    <property type="molecule type" value="Genomic_DNA"/>
</dbReference>
<keyword evidence="4" id="KW-1185">Reference proteome</keyword>
<evidence type="ECO:0000313" key="3">
    <source>
        <dbReference type="EMBL" id="SCV70062.1"/>
    </source>
</evidence>
<feature type="domain" description="SWIM-type" evidence="2">
    <location>
        <begin position="101"/>
        <end position="145"/>
    </location>
</feature>
<name>A0A238F867_9BASI</name>
<evidence type="ECO:0000259" key="2">
    <source>
        <dbReference type="PROSITE" id="PS50966"/>
    </source>
</evidence>
<keyword evidence="1" id="KW-0862">Zinc</keyword>
<dbReference type="OrthoDB" id="337581at2759"/>
<dbReference type="PANTHER" id="PTHR28498:SF1">
    <property type="entry name" value="ZINC FINGER SWIM DOMAIN-CONTAINING PROTEIN 7"/>
    <property type="match status" value="1"/>
</dbReference>
<dbReference type="AlphaFoldDB" id="A0A238F867"/>
<reference evidence="4" key="1">
    <citation type="submission" date="2016-09" db="EMBL/GenBank/DDBJ databases">
        <authorList>
            <person name="Jeantristanb JTB J.-T."/>
            <person name="Ricardo R."/>
        </authorList>
    </citation>
    <scope>NUCLEOTIDE SEQUENCE [LARGE SCALE GENOMIC DNA]</scope>
</reference>
<dbReference type="PROSITE" id="PS50966">
    <property type="entry name" value="ZF_SWIM"/>
    <property type="match status" value="1"/>
</dbReference>
<evidence type="ECO:0000313" key="4">
    <source>
        <dbReference type="Proteomes" id="UP000198372"/>
    </source>
</evidence>
<protein>
    <submittedName>
        <fullName evidence="3">BQ2448_1456 protein</fullName>
    </submittedName>
</protein>
<dbReference type="InterPro" id="IPR007527">
    <property type="entry name" value="Znf_SWIM"/>
</dbReference>
<dbReference type="GO" id="GO:0000724">
    <property type="term" value="P:double-strand break repair via homologous recombination"/>
    <property type="evidence" value="ECO:0007669"/>
    <property type="project" value="TreeGrafter"/>
</dbReference>
<keyword evidence="1" id="KW-0863">Zinc-finger</keyword>
<organism evidence="3 4">
    <name type="scientific">Microbotryum intermedium</name>
    <dbReference type="NCBI Taxonomy" id="269621"/>
    <lineage>
        <taxon>Eukaryota</taxon>
        <taxon>Fungi</taxon>
        <taxon>Dikarya</taxon>
        <taxon>Basidiomycota</taxon>
        <taxon>Pucciniomycotina</taxon>
        <taxon>Microbotryomycetes</taxon>
        <taxon>Microbotryales</taxon>
        <taxon>Microbotryaceae</taxon>
        <taxon>Microbotryum</taxon>
    </lineage>
</organism>
<proteinExistence type="predicted"/>